<dbReference type="CDD" id="cd01335">
    <property type="entry name" value="Radical_SAM"/>
    <property type="match status" value="1"/>
</dbReference>
<evidence type="ECO:0000256" key="3">
    <source>
        <dbReference type="ARBA" id="ARBA00022679"/>
    </source>
</evidence>
<protein>
    <submittedName>
        <fullName evidence="10">Radical SAM superfamily enzyme YgiQ (UPF0313 family)</fullName>
    </submittedName>
</protein>
<organism evidence="10 11">
    <name type="scientific">Propionicimonas paludicola</name>
    <dbReference type="NCBI Taxonomy" id="185243"/>
    <lineage>
        <taxon>Bacteria</taxon>
        <taxon>Bacillati</taxon>
        <taxon>Actinomycetota</taxon>
        <taxon>Actinomycetes</taxon>
        <taxon>Propionibacteriales</taxon>
        <taxon>Nocardioidaceae</taxon>
        <taxon>Propionicimonas</taxon>
    </lineage>
</organism>
<dbReference type="SUPFAM" id="SSF102114">
    <property type="entry name" value="Radical SAM enzymes"/>
    <property type="match status" value="1"/>
</dbReference>
<dbReference type="InterPro" id="IPR058240">
    <property type="entry name" value="rSAM_sf"/>
</dbReference>
<dbReference type="Proteomes" id="UP000226079">
    <property type="component" value="Unassembled WGS sequence"/>
</dbReference>
<keyword evidence="11" id="KW-1185">Reference proteome</keyword>
<evidence type="ECO:0000256" key="2">
    <source>
        <dbReference type="ARBA" id="ARBA00022603"/>
    </source>
</evidence>
<gene>
    <name evidence="10" type="ORF">ATK74_1411</name>
</gene>
<dbReference type="SFLD" id="SFLDS00029">
    <property type="entry name" value="Radical_SAM"/>
    <property type="match status" value="1"/>
</dbReference>
<dbReference type="GO" id="GO:0051539">
    <property type="term" value="F:4 iron, 4 sulfur cluster binding"/>
    <property type="evidence" value="ECO:0007669"/>
    <property type="project" value="UniProtKB-KW"/>
</dbReference>
<keyword evidence="2" id="KW-0489">Methyltransferase</keyword>
<dbReference type="PROSITE" id="PS51918">
    <property type="entry name" value="RADICAL_SAM"/>
    <property type="match status" value="1"/>
</dbReference>
<dbReference type="GO" id="GO:0031419">
    <property type="term" value="F:cobalamin binding"/>
    <property type="evidence" value="ECO:0007669"/>
    <property type="project" value="InterPro"/>
</dbReference>
<dbReference type="InterPro" id="IPR007197">
    <property type="entry name" value="rSAM"/>
</dbReference>
<keyword evidence="5" id="KW-0479">Metal-binding</keyword>
<dbReference type="SMART" id="SM00729">
    <property type="entry name" value="Elp3"/>
    <property type="match status" value="1"/>
</dbReference>
<dbReference type="AlphaFoldDB" id="A0A2A9CRV1"/>
<dbReference type="PANTHER" id="PTHR43409">
    <property type="entry name" value="ANAEROBIC MAGNESIUM-PROTOPORPHYRIN IX MONOMETHYL ESTER CYCLASE-RELATED"/>
    <property type="match status" value="1"/>
</dbReference>
<dbReference type="Pfam" id="PF04055">
    <property type="entry name" value="Radical_SAM"/>
    <property type="match status" value="1"/>
</dbReference>
<comment type="caution">
    <text evidence="10">The sequence shown here is derived from an EMBL/GenBank/DDBJ whole genome shotgun (WGS) entry which is preliminary data.</text>
</comment>
<evidence type="ECO:0000256" key="4">
    <source>
        <dbReference type="ARBA" id="ARBA00022691"/>
    </source>
</evidence>
<dbReference type="Gene3D" id="3.80.30.20">
    <property type="entry name" value="tm_1862 like domain"/>
    <property type="match status" value="1"/>
</dbReference>
<dbReference type="GO" id="GO:0005829">
    <property type="term" value="C:cytosol"/>
    <property type="evidence" value="ECO:0007669"/>
    <property type="project" value="TreeGrafter"/>
</dbReference>
<sequence length="436" mass="48639">MLLIQPTIYDERGVPVKKSKLYFVGLGMPLLAALLPDGWTADICIETIEDIPWDTDADIIGLGGMGHAANRAKDIATEFKRRGKTVIMGGPMVSLVPELAADYCDAVVIGDAEETVVELCHDLESGTLKPRYSDKVKGTLITPLPRYDLVVGKKIGDFLPVQAGRGCPHTCKFCSIYCLYRGHYARRPVDDVIRDIQAIKDLGFSKFLLIDDNIVSHPTYLAELCERIKPLKMTWMSQCSIRIADKPELLKLVAESGCRVLSFGLESISKESLLAMDKKWCDPGDYARVLRVVTDAGIEIASEMIVGIDTDTRQSLMETIDFVTASDIVAPKFYCLTPIPGTDLYNELKDTGRITDPDVLSYTPARAVIDTPNLKATEVQELFWAIYRQVYTVSAILRRTVLHRRMLARPGQTLFFLMVNLVYRSQIRRGISPNIL</sequence>
<evidence type="ECO:0000256" key="7">
    <source>
        <dbReference type="ARBA" id="ARBA00023014"/>
    </source>
</evidence>
<evidence type="ECO:0000313" key="10">
    <source>
        <dbReference type="EMBL" id="PFG16856.1"/>
    </source>
</evidence>
<evidence type="ECO:0000259" key="9">
    <source>
        <dbReference type="PROSITE" id="PS51918"/>
    </source>
</evidence>
<dbReference type="SFLD" id="SFLDG01082">
    <property type="entry name" value="B12-binding_domain_containing"/>
    <property type="match status" value="1"/>
</dbReference>
<dbReference type="InterPro" id="IPR023404">
    <property type="entry name" value="rSAM_horseshoe"/>
</dbReference>
<reference evidence="10 11" key="1">
    <citation type="submission" date="2017-10" db="EMBL/GenBank/DDBJ databases">
        <title>Sequencing the genomes of 1000 actinobacteria strains.</title>
        <authorList>
            <person name="Klenk H.-P."/>
        </authorList>
    </citation>
    <scope>NUCLEOTIDE SEQUENCE [LARGE SCALE GENOMIC DNA]</scope>
    <source>
        <strain evidence="10 11">DSM 15597</strain>
    </source>
</reference>
<keyword evidence="6" id="KW-0408">Iron</keyword>
<dbReference type="EMBL" id="PDJC01000001">
    <property type="protein sequence ID" value="PFG16856.1"/>
    <property type="molecule type" value="Genomic_DNA"/>
</dbReference>
<dbReference type="InterPro" id="IPR051198">
    <property type="entry name" value="BchE-like"/>
</dbReference>
<dbReference type="InterPro" id="IPR034466">
    <property type="entry name" value="Methyltransferase_Class_B"/>
</dbReference>
<evidence type="ECO:0000259" key="8">
    <source>
        <dbReference type="PROSITE" id="PS51332"/>
    </source>
</evidence>
<dbReference type="PANTHER" id="PTHR43409:SF7">
    <property type="entry name" value="BLL1977 PROTEIN"/>
    <property type="match status" value="1"/>
</dbReference>
<dbReference type="Pfam" id="PF02310">
    <property type="entry name" value="B12-binding"/>
    <property type="match status" value="1"/>
</dbReference>
<dbReference type="OrthoDB" id="9801424at2"/>
<evidence type="ECO:0000256" key="6">
    <source>
        <dbReference type="ARBA" id="ARBA00023004"/>
    </source>
</evidence>
<accession>A0A2A9CRV1</accession>
<feature type="domain" description="B12-binding" evidence="8">
    <location>
        <begin position="1"/>
        <end position="130"/>
    </location>
</feature>
<dbReference type="InterPro" id="IPR006158">
    <property type="entry name" value="Cobalamin-bd"/>
</dbReference>
<keyword evidence="3" id="KW-0808">Transferase</keyword>
<dbReference type="SFLD" id="SFLDG01123">
    <property type="entry name" value="methyltransferase_(Class_B)"/>
    <property type="match status" value="1"/>
</dbReference>
<dbReference type="InterPro" id="IPR006638">
    <property type="entry name" value="Elp3/MiaA/NifB-like_rSAM"/>
</dbReference>
<keyword evidence="7" id="KW-0411">Iron-sulfur</keyword>
<dbReference type="GO" id="GO:0046872">
    <property type="term" value="F:metal ion binding"/>
    <property type="evidence" value="ECO:0007669"/>
    <property type="project" value="UniProtKB-KW"/>
</dbReference>
<keyword evidence="4" id="KW-0949">S-adenosyl-L-methionine</keyword>
<evidence type="ECO:0000256" key="5">
    <source>
        <dbReference type="ARBA" id="ARBA00022723"/>
    </source>
</evidence>
<proteinExistence type="predicted"/>
<dbReference type="GO" id="GO:0003824">
    <property type="term" value="F:catalytic activity"/>
    <property type="evidence" value="ECO:0007669"/>
    <property type="project" value="InterPro"/>
</dbReference>
<name>A0A2A9CRV1_9ACTN</name>
<dbReference type="PROSITE" id="PS51332">
    <property type="entry name" value="B12_BINDING"/>
    <property type="match status" value="1"/>
</dbReference>
<feature type="domain" description="Radical SAM core" evidence="9">
    <location>
        <begin position="151"/>
        <end position="373"/>
    </location>
</feature>
<evidence type="ECO:0000256" key="1">
    <source>
        <dbReference type="ARBA" id="ARBA00001966"/>
    </source>
</evidence>
<evidence type="ECO:0000313" key="11">
    <source>
        <dbReference type="Proteomes" id="UP000226079"/>
    </source>
</evidence>
<comment type="cofactor">
    <cofactor evidence="1">
        <name>[4Fe-4S] cluster</name>
        <dbReference type="ChEBI" id="CHEBI:49883"/>
    </cofactor>
</comment>
<dbReference type="Gene3D" id="3.40.50.280">
    <property type="entry name" value="Cobalamin-binding domain"/>
    <property type="match status" value="1"/>
</dbReference>